<reference evidence="2" key="1">
    <citation type="journal article" date="2014" name="Int. J. Syst. Evol. Microbiol.">
        <title>Complete genome of a new Firmicutes species belonging to the dominant human colonic microbiota ('Ruminococcus bicirculans') reveals two chromosomes and a selective capacity to utilize plant glucans.</title>
        <authorList>
            <consortium name="NISC Comparative Sequencing Program"/>
            <person name="Wegmann U."/>
            <person name="Louis P."/>
            <person name="Goesmann A."/>
            <person name="Henrissat B."/>
            <person name="Duncan S.H."/>
            <person name="Flint H.J."/>
        </authorList>
    </citation>
    <scope>NUCLEOTIDE SEQUENCE</scope>
    <source>
        <strain evidence="2">NBRC 102424</strain>
    </source>
</reference>
<dbReference type="PROSITE" id="PS51197">
    <property type="entry name" value="HTH_RRF2_2"/>
    <property type="match status" value="1"/>
</dbReference>
<proteinExistence type="predicted"/>
<dbReference type="Gene3D" id="1.10.10.10">
    <property type="entry name" value="Winged helix-like DNA-binding domain superfamily/Winged helix DNA-binding domain"/>
    <property type="match status" value="1"/>
</dbReference>
<evidence type="ECO:0000313" key="3">
    <source>
        <dbReference type="Proteomes" id="UP001161423"/>
    </source>
</evidence>
<sequence>MMFNEHFDQGNWDECKNVFGDGVMQLTSHSDYALRLLIYLAIHAPDKPATVKDASERYGISTNHLAKVAQRLVQEKIINSQRGRGGGLSLAMPAEQINIGYLIRKIENPELLECFGKNCSCPIESVCMLFSALRKAQQAFFNVLDEYTLADVVKNKHKLQQSLSLAKAV</sequence>
<accession>A0ABQ5TU77</accession>
<dbReference type="PANTHER" id="PTHR33221">
    <property type="entry name" value="WINGED HELIX-TURN-HELIX TRANSCRIPTIONAL REGULATOR, RRF2 FAMILY"/>
    <property type="match status" value="1"/>
</dbReference>
<dbReference type="Pfam" id="PF02082">
    <property type="entry name" value="Rrf2"/>
    <property type="match status" value="1"/>
</dbReference>
<comment type="caution">
    <text evidence="2">The sequence shown here is derived from an EMBL/GenBank/DDBJ whole genome shotgun (WGS) entry which is preliminary data.</text>
</comment>
<dbReference type="InterPro" id="IPR036388">
    <property type="entry name" value="WH-like_DNA-bd_sf"/>
</dbReference>
<dbReference type="InterPro" id="IPR000944">
    <property type="entry name" value="Tscrpt_reg_Rrf2"/>
</dbReference>
<name>A0ABQ5TU77_9GAMM</name>
<keyword evidence="1" id="KW-0238">DNA-binding</keyword>
<dbReference type="Proteomes" id="UP001161423">
    <property type="component" value="Unassembled WGS sequence"/>
</dbReference>
<reference evidence="2" key="2">
    <citation type="submission" date="2023-01" db="EMBL/GenBank/DDBJ databases">
        <title>Draft genome sequence of Methylophaga thalassica strain NBRC 102424.</title>
        <authorList>
            <person name="Sun Q."/>
            <person name="Mori K."/>
        </authorList>
    </citation>
    <scope>NUCLEOTIDE SEQUENCE</scope>
    <source>
        <strain evidence="2">NBRC 102424</strain>
    </source>
</reference>
<evidence type="ECO:0000256" key="1">
    <source>
        <dbReference type="ARBA" id="ARBA00023125"/>
    </source>
</evidence>
<dbReference type="PANTHER" id="PTHR33221:SF4">
    <property type="entry name" value="HTH-TYPE TRANSCRIPTIONAL REPRESSOR NSRR"/>
    <property type="match status" value="1"/>
</dbReference>
<dbReference type="NCBIfam" id="TIGR00738">
    <property type="entry name" value="rrf2_super"/>
    <property type="match status" value="1"/>
</dbReference>
<organism evidence="2 3">
    <name type="scientific">Methylophaga thalassica</name>
    <dbReference type="NCBI Taxonomy" id="40223"/>
    <lineage>
        <taxon>Bacteria</taxon>
        <taxon>Pseudomonadati</taxon>
        <taxon>Pseudomonadota</taxon>
        <taxon>Gammaproteobacteria</taxon>
        <taxon>Thiotrichales</taxon>
        <taxon>Piscirickettsiaceae</taxon>
        <taxon>Methylophaga</taxon>
    </lineage>
</organism>
<gene>
    <name evidence="2" type="primary">nsrR</name>
    <name evidence="2" type="ORF">GCM10007891_08060</name>
</gene>
<dbReference type="SUPFAM" id="SSF46785">
    <property type="entry name" value="Winged helix' DNA-binding domain"/>
    <property type="match status" value="1"/>
</dbReference>
<evidence type="ECO:0000313" key="2">
    <source>
        <dbReference type="EMBL" id="GLP98952.1"/>
    </source>
</evidence>
<dbReference type="EMBL" id="BSND01000003">
    <property type="protein sequence ID" value="GLP98952.1"/>
    <property type="molecule type" value="Genomic_DNA"/>
</dbReference>
<dbReference type="InterPro" id="IPR036390">
    <property type="entry name" value="WH_DNA-bd_sf"/>
</dbReference>
<keyword evidence="3" id="KW-1185">Reference proteome</keyword>
<protein>
    <submittedName>
        <fullName evidence="2">HTH-type transcriptional regulator NsrR</fullName>
    </submittedName>
</protein>